<dbReference type="AlphaFoldDB" id="A0AAU0F1P1"/>
<evidence type="ECO:0000313" key="2">
    <source>
        <dbReference type="Proteomes" id="UP001432059"/>
    </source>
</evidence>
<dbReference type="Proteomes" id="UP001432059">
    <property type="component" value="Chromosome"/>
</dbReference>
<proteinExistence type="predicted"/>
<accession>A0AAU0F1P1</accession>
<dbReference type="EMBL" id="CP136426">
    <property type="protein sequence ID" value="WOC51703.1"/>
    <property type="molecule type" value="Genomic_DNA"/>
</dbReference>
<organism evidence="1 2">
    <name type="scientific">Bergeyella porcorum</name>
    <dbReference type="NCBI Taxonomy" id="1735111"/>
    <lineage>
        <taxon>Bacteria</taxon>
        <taxon>Pseudomonadati</taxon>
        <taxon>Bacteroidota</taxon>
        <taxon>Flavobacteriia</taxon>
        <taxon>Flavobacteriales</taxon>
        <taxon>Weeksellaceae</taxon>
        <taxon>Bergeyella</taxon>
    </lineage>
</organism>
<reference evidence="1" key="1">
    <citation type="submission" date="2023-10" db="EMBL/GenBank/DDBJ databases">
        <title>Characterization and whole genome sequencing of a novel strain of Bergeyella porcorum QD2021 isolated from pig.</title>
        <authorList>
            <person name="Liu G."/>
            <person name="Chen C."/>
            <person name="Han X."/>
        </authorList>
    </citation>
    <scope>NUCLEOTIDE SEQUENCE</scope>
    <source>
        <strain evidence="1">QD2021</strain>
    </source>
</reference>
<sequence>MTREDILKKIIEEQQRVIDNLVYSVERYKTASDLDEDDTSDPDDFARQTEAKDMQLRFEKLLQKERQDMAYVLAELDRTHTEVEEGALIETPKNYLFVAVPLPKFNINGKDVFCISAEAPIFSKIKGKKVGDSIKIGSEDLEIIAVS</sequence>
<dbReference type="KEGG" id="bpor:BPO_1056"/>
<evidence type="ECO:0000313" key="1">
    <source>
        <dbReference type="EMBL" id="WOC51703.1"/>
    </source>
</evidence>
<name>A0AAU0F1P1_9FLAO</name>
<keyword evidence="2" id="KW-1185">Reference proteome</keyword>
<gene>
    <name evidence="1" type="ORF">BPO_1056</name>
</gene>
<protein>
    <recommendedName>
        <fullName evidence="3">Transcription elongation factor</fullName>
    </recommendedName>
</protein>
<dbReference type="RefSeq" id="WP_327983439.1">
    <property type="nucleotide sequence ID" value="NZ_CP136426.1"/>
</dbReference>
<evidence type="ECO:0008006" key="3">
    <source>
        <dbReference type="Google" id="ProtNLM"/>
    </source>
</evidence>